<comment type="caution">
    <text evidence="4">The sequence shown here is derived from an EMBL/GenBank/DDBJ whole genome shotgun (WGS) entry which is preliminary data.</text>
</comment>
<protein>
    <recommendedName>
        <fullName evidence="3">Serine hydroxymethyltransferase-like domain-containing protein</fullName>
    </recommendedName>
</protein>
<dbReference type="GO" id="GO:0004372">
    <property type="term" value="F:glycine hydroxymethyltransferase activity"/>
    <property type="evidence" value="ECO:0007669"/>
    <property type="project" value="TreeGrafter"/>
</dbReference>
<evidence type="ECO:0000256" key="2">
    <source>
        <dbReference type="ARBA" id="ARBA00022898"/>
    </source>
</evidence>
<dbReference type="GO" id="GO:0019264">
    <property type="term" value="P:glycine biosynthetic process from serine"/>
    <property type="evidence" value="ECO:0007669"/>
    <property type="project" value="TreeGrafter"/>
</dbReference>
<evidence type="ECO:0000313" key="4">
    <source>
        <dbReference type="EMBL" id="OMJ88052.1"/>
    </source>
</evidence>
<dbReference type="EMBL" id="MPUH01000161">
    <property type="protein sequence ID" value="OMJ88052.1"/>
    <property type="molecule type" value="Genomic_DNA"/>
</dbReference>
<dbReference type="Proteomes" id="UP000187209">
    <property type="component" value="Unassembled WGS sequence"/>
</dbReference>
<reference evidence="4 5" key="1">
    <citation type="submission" date="2016-11" db="EMBL/GenBank/DDBJ databases">
        <title>The macronuclear genome of Stentor coeruleus: a giant cell with tiny introns.</title>
        <authorList>
            <person name="Slabodnick M."/>
            <person name="Ruby J.G."/>
            <person name="Reiff S.B."/>
            <person name="Swart E.C."/>
            <person name="Gosai S."/>
            <person name="Prabakaran S."/>
            <person name="Witkowska E."/>
            <person name="Larue G.E."/>
            <person name="Fisher S."/>
            <person name="Freeman R.M."/>
            <person name="Gunawardena J."/>
            <person name="Chu W."/>
            <person name="Stover N.A."/>
            <person name="Gregory B.D."/>
            <person name="Nowacki M."/>
            <person name="Derisi J."/>
            <person name="Roy S.W."/>
            <person name="Marshall W.F."/>
            <person name="Sood P."/>
        </authorList>
    </citation>
    <scope>NUCLEOTIDE SEQUENCE [LARGE SCALE GENOMIC DNA]</scope>
    <source>
        <strain evidence="4">WM001</strain>
    </source>
</reference>
<dbReference type="InterPro" id="IPR015421">
    <property type="entry name" value="PyrdxlP-dep_Trfase_major"/>
</dbReference>
<evidence type="ECO:0000259" key="3">
    <source>
        <dbReference type="Pfam" id="PF00464"/>
    </source>
</evidence>
<dbReference type="GO" id="GO:0030170">
    <property type="term" value="F:pyridoxal phosphate binding"/>
    <property type="evidence" value="ECO:0007669"/>
    <property type="project" value="TreeGrafter"/>
</dbReference>
<organism evidence="4 5">
    <name type="scientific">Stentor coeruleus</name>
    <dbReference type="NCBI Taxonomy" id="5963"/>
    <lineage>
        <taxon>Eukaryota</taxon>
        <taxon>Sar</taxon>
        <taxon>Alveolata</taxon>
        <taxon>Ciliophora</taxon>
        <taxon>Postciliodesmatophora</taxon>
        <taxon>Heterotrichea</taxon>
        <taxon>Heterotrichida</taxon>
        <taxon>Stentoridae</taxon>
        <taxon>Stentor</taxon>
    </lineage>
</organism>
<name>A0A1R2CGA3_9CILI</name>
<dbReference type="PANTHER" id="PTHR11680:SF28">
    <property type="entry name" value="SERINE HYDROXYMETHYLTRANSFERASE, MITOCHONDRIAL"/>
    <property type="match status" value="1"/>
</dbReference>
<evidence type="ECO:0000313" key="5">
    <source>
        <dbReference type="Proteomes" id="UP000187209"/>
    </source>
</evidence>
<dbReference type="GO" id="GO:0035999">
    <property type="term" value="P:tetrahydrofolate interconversion"/>
    <property type="evidence" value="ECO:0007669"/>
    <property type="project" value="UniProtKB-UniPathway"/>
</dbReference>
<sequence>MTNKYSEGYPGASYYAGNEYIDMVENLYRKRALEAYRLNPNSSGVNAQPLSGSQCNFYVCPQERMIALDLGWISWISYRLNKVSATSIYFESLPDIKIC</sequence>
<feature type="domain" description="Serine hydroxymethyltransferase-like" evidence="3">
    <location>
        <begin position="1"/>
        <end position="94"/>
    </location>
</feature>
<proteinExistence type="predicted"/>
<dbReference type="PANTHER" id="PTHR11680">
    <property type="entry name" value="SERINE HYDROXYMETHYLTRANSFERASE"/>
    <property type="match status" value="1"/>
</dbReference>
<dbReference type="Pfam" id="PF00464">
    <property type="entry name" value="SHMT"/>
    <property type="match status" value="1"/>
</dbReference>
<comment type="cofactor">
    <cofactor evidence="1">
        <name>pyridoxal 5'-phosphate</name>
        <dbReference type="ChEBI" id="CHEBI:597326"/>
    </cofactor>
</comment>
<dbReference type="AlphaFoldDB" id="A0A1R2CGA3"/>
<dbReference type="SUPFAM" id="SSF53383">
    <property type="entry name" value="PLP-dependent transferases"/>
    <property type="match status" value="1"/>
</dbReference>
<gene>
    <name evidence="4" type="ORF">SteCoe_10126</name>
</gene>
<evidence type="ECO:0000256" key="1">
    <source>
        <dbReference type="ARBA" id="ARBA00001933"/>
    </source>
</evidence>
<dbReference type="GO" id="GO:0005739">
    <property type="term" value="C:mitochondrion"/>
    <property type="evidence" value="ECO:0007669"/>
    <property type="project" value="TreeGrafter"/>
</dbReference>
<dbReference type="Gene3D" id="3.40.640.10">
    <property type="entry name" value="Type I PLP-dependent aspartate aminotransferase-like (Major domain)"/>
    <property type="match status" value="1"/>
</dbReference>
<dbReference type="InterPro" id="IPR039429">
    <property type="entry name" value="SHMT-like_dom"/>
</dbReference>
<dbReference type="OrthoDB" id="1905511at2759"/>
<dbReference type="UniPathway" id="UPA00193"/>
<dbReference type="InterPro" id="IPR015424">
    <property type="entry name" value="PyrdxlP-dep_Trfase"/>
</dbReference>
<keyword evidence="5" id="KW-1185">Reference proteome</keyword>
<keyword evidence="2" id="KW-0663">Pyridoxal phosphate</keyword>
<dbReference type="InterPro" id="IPR049943">
    <property type="entry name" value="Ser_HO-MeTrfase-like"/>
</dbReference>
<accession>A0A1R2CGA3</accession>